<dbReference type="SUPFAM" id="SSF56672">
    <property type="entry name" value="DNA/RNA polymerases"/>
    <property type="match status" value="1"/>
</dbReference>
<protein>
    <submittedName>
        <fullName evidence="1">Uncharacterized protein</fullName>
    </submittedName>
</protein>
<comment type="caution">
    <text evidence="1">The sequence shown here is derived from an EMBL/GenBank/DDBJ whole genome shotgun (WGS) entry which is preliminary data.</text>
</comment>
<evidence type="ECO:0000313" key="2">
    <source>
        <dbReference type="Proteomes" id="UP001143981"/>
    </source>
</evidence>
<reference evidence="1" key="1">
    <citation type="submission" date="2022-07" db="EMBL/GenBank/DDBJ databases">
        <title>Phylogenomic reconstructions and comparative analyses of Kickxellomycotina fungi.</title>
        <authorList>
            <person name="Reynolds N.K."/>
            <person name="Stajich J.E."/>
            <person name="Barry K."/>
            <person name="Grigoriev I.V."/>
            <person name="Crous P."/>
            <person name="Smith M.E."/>
        </authorList>
    </citation>
    <scope>NUCLEOTIDE SEQUENCE</scope>
    <source>
        <strain evidence="1">BCRC 34381</strain>
    </source>
</reference>
<dbReference type="InterPro" id="IPR043128">
    <property type="entry name" value="Rev_trsase/Diguanyl_cyclase"/>
</dbReference>
<dbReference type="InterPro" id="IPR043502">
    <property type="entry name" value="DNA/RNA_pol_sf"/>
</dbReference>
<dbReference type="Proteomes" id="UP001143981">
    <property type="component" value="Unassembled WGS sequence"/>
</dbReference>
<dbReference type="EMBL" id="JANBOI010001571">
    <property type="protein sequence ID" value="KAJ1726424.1"/>
    <property type="molecule type" value="Genomic_DNA"/>
</dbReference>
<organism evidence="1 2">
    <name type="scientific">Coemansia biformis</name>
    <dbReference type="NCBI Taxonomy" id="1286918"/>
    <lineage>
        <taxon>Eukaryota</taxon>
        <taxon>Fungi</taxon>
        <taxon>Fungi incertae sedis</taxon>
        <taxon>Zoopagomycota</taxon>
        <taxon>Kickxellomycotina</taxon>
        <taxon>Kickxellomycetes</taxon>
        <taxon>Kickxellales</taxon>
        <taxon>Kickxellaceae</taxon>
        <taxon>Coemansia</taxon>
    </lineage>
</organism>
<gene>
    <name evidence="1" type="ORF">LPJ61_005196</name>
</gene>
<dbReference type="Gene3D" id="3.30.70.270">
    <property type="match status" value="1"/>
</dbReference>
<name>A0A9W8CW15_9FUNG</name>
<sequence length="525" mass="58046">MLHHSNGATTIPDHASKHIDGLWCRTMEAAYEDFPDTAPSHDLVAATPAEPSATAAGIPKPIHAHPMCAQLALLTGFFVKECDDEFICLDVLYPKATPDSISECTHHQCTSGVSAQALAAELWTYGIDEELGAFSQLPIFTKSKPGTDKCHILFNNSSNNCLNMCSIGMQLPCPAKHIQFLRDACIVSSIDMVSFFTQLCLAADVADFWVYDSACYGKLHTRHMVQGNSESLVITQAFLTHVLGMTKSLHGKLLAYINNVYLKDMASDEAVHIMDISIMLCCLAAANITVNMWKSLWCTTSGMEVLGHSWSADCSWVPFDHCIMTLQGMDFPATVSSIWRLCSGINSISEHIPWLQVLLAPFYEATGKVRLTKADQDALHKLWAALVTRQQDMSYRMDIHAFNGEFMHMVQALNWADDQGMLGVYMTHMPATLRELILTLPVNATLQQAMDIVTNHIEAHAQAHSSNAMDIGAIDLGSFAHAPVTRNQRARPKDQTARDRFQVLKNHLLTEGVTEAQIQDRLAKN</sequence>
<proteinExistence type="predicted"/>
<dbReference type="AlphaFoldDB" id="A0A9W8CW15"/>
<feature type="non-terminal residue" evidence="1">
    <location>
        <position position="525"/>
    </location>
</feature>
<accession>A0A9W8CW15</accession>
<evidence type="ECO:0000313" key="1">
    <source>
        <dbReference type="EMBL" id="KAJ1726424.1"/>
    </source>
</evidence>
<dbReference type="OrthoDB" id="425619at2759"/>
<keyword evidence="2" id="KW-1185">Reference proteome</keyword>